<evidence type="ECO:0000256" key="5">
    <source>
        <dbReference type="ARBA" id="ARBA00023002"/>
    </source>
</evidence>
<keyword evidence="8" id="KW-1185">Reference proteome</keyword>
<reference evidence="7 8" key="1">
    <citation type="submission" date="2018-09" db="EMBL/GenBank/DDBJ databases">
        <authorList>
            <person name="Postec A."/>
        </authorList>
    </citation>
    <scope>NUCLEOTIDE SEQUENCE [LARGE SCALE GENOMIC DNA]</scope>
    <source>
        <strain evidence="7">70B-A</strain>
    </source>
</reference>
<dbReference type="GO" id="GO:0006555">
    <property type="term" value="P:methionine metabolic process"/>
    <property type="evidence" value="ECO:0007669"/>
    <property type="project" value="InterPro"/>
</dbReference>
<accession>A0A3P7PCJ1</accession>
<comment type="cofactor">
    <cofactor evidence="1 6">
        <name>FAD</name>
        <dbReference type="ChEBI" id="CHEBI:57692"/>
    </cofactor>
</comment>
<evidence type="ECO:0000256" key="4">
    <source>
        <dbReference type="ARBA" id="ARBA00022827"/>
    </source>
</evidence>
<dbReference type="InterPro" id="IPR003171">
    <property type="entry name" value="Mehydrof_redctse-like"/>
</dbReference>
<dbReference type="Gene3D" id="3.20.20.220">
    <property type="match status" value="1"/>
</dbReference>
<evidence type="ECO:0000256" key="1">
    <source>
        <dbReference type="ARBA" id="ARBA00001974"/>
    </source>
</evidence>
<proteinExistence type="inferred from homology"/>
<keyword evidence="4 6" id="KW-0274">FAD</keyword>
<dbReference type="SUPFAM" id="SSF51730">
    <property type="entry name" value="FAD-linked oxidoreductase"/>
    <property type="match status" value="1"/>
</dbReference>
<evidence type="ECO:0000313" key="8">
    <source>
        <dbReference type="Proteomes" id="UP000279029"/>
    </source>
</evidence>
<keyword evidence="3 6" id="KW-0285">Flavoprotein</keyword>
<evidence type="ECO:0000256" key="6">
    <source>
        <dbReference type="RuleBase" id="RU003862"/>
    </source>
</evidence>
<dbReference type="AlphaFoldDB" id="A0A3P7PCJ1"/>
<dbReference type="UniPathway" id="UPA00193"/>
<evidence type="ECO:0000256" key="3">
    <source>
        <dbReference type="ARBA" id="ARBA00022630"/>
    </source>
</evidence>
<dbReference type="GO" id="GO:0004489">
    <property type="term" value="F:methylenetetrahydrofolate reductase [NAD(P)H] activity"/>
    <property type="evidence" value="ECO:0007669"/>
    <property type="project" value="InterPro"/>
</dbReference>
<dbReference type="RefSeq" id="WP_125136089.1">
    <property type="nucleotide sequence ID" value="NZ_LR130778.1"/>
</dbReference>
<comment type="similarity">
    <text evidence="6">Belongs to the methylenetetrahydrofolate reductase family.</text>
</comment>
<keyword evidence="5 6" id="KW-0560">Oxidoreductase</keyword>
<organism evidence="7 8">
    <name type="scientific">Petrocella atlantisensis</name>
    <dbReference type="NCBI Taxonomy" id="2173034"/>
    <lineage>
        <taxon>Bacteria</taxon>
        <taxon>Bacillati</taxon>
        <taxon>Bacillota</taxon>
        <taxon>Clostridia</taxon>
        <taxon>Lachnospirales</taxon>
        <taxon>Vallitaleaceae</taxon>
        <taxon>Petrocella</taxon>
    </lineage>
</organism>
<dbReference type="KEGG" id="cbar:PATL70BA_0740"/>
<dbReference type="Proteomes" id="UP000279029">
    <property type="component" value="Chromosome"/>
</dbReference>
<dbReference type="InterPro" id="IPR029041">
    <property type="entry name" value="FAD-linked_oxidoreductase-like"/>
</dbReference>
<dbReference type="OrthoDB" id="4367389at2"/>
<gene>
    <name evidence="7" type="ORF">PATL70BA_0740</name>
</gene>
<comment type="pathway">
    <text evidence="2 6">One-carbon metabolism; tetrahydrofolate interconversion.</text>
</comment>
<evidence type="ECO:0000313" key="7">
    <source>
        <dbReference type="EMBL" id="VDN46608.1"/>
    </source>
</evidence>
<dbReference type="Pfam" id="PF02219">
    <property type="entry name" value="MTHFR"/>
    <property type="match status" value="1"/>
</dbReference>
<evidence type="ECO:0000256" key="2">
    <source>
        <dbReference type="ARBA" id="ARBA00004777"/>
    </source>
</evidence>
<dbReference type="GO" id="GO:0035999">
    <property type="term" value="P:tetrahydrofolate interconversion"/>
    <property type="evidence" value="ECO:0007669"/>
    <property type="project" value="UniProtKB-UniPathway"/>
</dbReference>
<name>A0A3P7PCJ1_9FIRM</name>
<sequence>MLRDKIINRESGMIFYGLTPPKSNNTDEKIEAISKKHIARIKELDVDGVIVYDIQDETERTHEERPFEFIHTVDPSLYSRHYLKELNVPRVVYRCVGNYIEEAFVEWLKDGEDQFTVFVGTASTHQEVGLKLDEAYKLRQKYNDDMLLGAVTIPERHRLLGDEDERVGFKMSKGCRFFVSQAVYDLEASKKFLLDYKQYCLKHEMDMVPIIFTLTPCGSAKTLKFIKWLGISVPSWLENTLLTSEEMLSKSIQLITVIYKELTKVAKAEGIPIGCNIESVSIRKEEIEASILLAKEITAFVKLQK</sequence>
<protein>
    <recommendedName>
        <fullName evidence="6">Methylenetetrahydrofolate reductase</fullName>
    </recommendedName>
</protein>
<dbReference type="EMBL" id="LR130778">
    <property type="protein sequence ID" value="VDN46608.1"/>
    <property type="molecule type" value="Genomic_DNA"/>
</dbReference>